<comment type="catalytic activity">
    <reaction evidence="14 15 16">
        <text>(R)-5-diphosphomevalonate + ATP = isopentenyl diphosphate + ADP + phosphate + CO2</text>
        <dbReference type="Rhea" id="RHEA:23732"/>
        <dbReference type="ChEBI" id="CHEBI:16526"/>
        <dbReference type="ChEBI" id="CHEBI:30616"/>
        <dbReference type="ChEBI" id="CHEBI:43474"/>
        <dbReference type="ChEBI" id="CHEBI:57557"/>
        <dbReference type="ChEBI" id="CHEBI:128769"/>
        <dbReference type="ChEBI" id="CHEBI:456216"/>
        <dbReference type="EC" id="4.1.1.33"/>
    </reaction>
</comment>
<sequence length="382" mass="42264">MAIMFGETGMRTRTSSYQALKNGSSPNPPLLCAETTVAISRSFSQDKMWLNGKEQSMDNPRIQNCLREIRRRVRKRKTLEENSTEQEDLLNCHIHICSKNNFPTAAGLASSAAGYACLVFTLGKLFGVDGDLSEIARQGSGSACRSMYGGFVQWCTGDEENGTDSVAQQVASEKHWPSLRILILVVSNQKKGTSSSQGMQQSVRTSELLKFRSEKVIPRQVNDITQAIKEKDFSKFAEITMKDSNQLHAICQDTFPPIKYMNDTSWGIVELVHKYNSFCGETKVAYTFDAGPNACLYLLEPCVPEVISLIRYCFPSSSDGKHFITGLPVQSVALSQELIQGLQFTPCPDGLQYIIHTQVGSGPELVDEQMLDANGLPKTKCT</sequence>
<dbReference type="Pfam" id="PF22700">
    <property type="entry name" value="MVD-like_N"/>
    <property type="match status" value="1"/>
</dbReference>
<evidence type="ECO:0000256" key="7">
    <source>
        <dbReference type="ARBA" id="ARBA00022840"/>
    </source>
</evidence>
<comment type="similarity">
    <text evidence="2 15 16">Belongs to the diphosphomevalonate decarboxylase family.</text>
</comment>
<dbReference type="Gene3D" id="3.30.230.10">
    <property type="match status" value="1"/>
</dbReference>
<dbReference type="NCBIfam" id="TIGR01240">
    <property type="entry name" value="mevDPdecarb"/>
    <property type="match status" value="1"/>
</dbReference>
<dbReference type="InterPro" id="IPR005935">
    <property type="entry name" value="Mev_decarb"/>
</dbReference>
<evidence type="ECO:0000256" key="15">
    <source>
        <dbReference type="PIRNR" id="PIRNR015950"/>
    </source>
</evidence>
<keyword evidence="12 16" id="KW-0753">Steroid metabolism</keyword>
<dbReference type="InterPro" id="IPR014721">
    <property type="entry name" value="Ribsml_uS5_D2-typ_fold_subgr"/>
</dbReference>
<feature type="domain" description="Mvd1 C-terminal" evidence="17">
    <location>
        <begin position="181"/>
        <end position="365"/>
    </location>
</feature>
<evidence type="ECO:0000259" key="18">
    <source>
        <dbReference type="Pfam" id="PF22700"/>
    </source>
</evidence>
<dbReference type="PIRSF" id="PIRSF015950">
    <property type="entry name" value="Mev_P_decrbx"/>
    <property type="match status" value="1"/>
</dbReference>
<evidence type="ECO:0000256" key="3">
    <source>
        <dbReference type="ARBA" id="ARBA00012296"/>
    </source>
</evidence>
<gene>
    <name evidence="20" type="primary">LOC106463935</name>
</gene>
<evidence type="ECO:0000256" key="9">
    <source>
        <dbReference type="ARBA" id="ARBA00023011"/>
    </source>
</evidence>
<keyword evidence="11 16" id="KW-1207">Sterol metabolism</keyword>
<evidence type="ECO:0000256" key="11">
    <source>
        <dbReference type="ARBA" id="ARBA00023166"/>
    </source>
</evidence>
<dbReference type="InterPro" id="IPR020568">
    <property type="entry name" value="Ribosomal_Su5_D2-typ_SF"/>
</dbReference>
<feature type="domain" description="Diphosphomevalonate decarboxylase-like N-terminal" evidence="18">
    <location>
        <begin position="31"/>
        <end position="167"/>
    </location>
</feature>
<keyword evidence="19" id="KW-1185">Reference proteome</keyword>
<evidence type="ECO:0000256" key="16">
    <source>
        <dbReference type="RuleBase" id="RU363086"/>
    </source>
</evidence>
<keyword evidence="10 15" id="KW-0443">Lipid metabolism</keyword>
<evidence type="ECO:0000259" key="17">
    <source>
        <dbReference type="Pfam" id="PF18376"/>
    </source>
</evidence>
<evidence type="ECO:0000256" key="6">
    <source>
        <dbReference type="ARBA" id="ARBA00022741"/>
    </source>
</evidence>
<evidence type="ECO:0000256" key="12">
    <source>
        <dbReference type="ARBA" id="ARBA00023221"/>
    </source>
</evidence>
<dbReference type="EC" id="4.1.1.33" evidence="3 15"/>
<evidence type="ECO:0000256" key="10">
    <source>
        <dbReference type="ARBA" id="ARBA00023098"/>
    </source>
</evidence>
<keyword evidence="5 16" id="KW-0444">Lipid biosynthesis</keyword>
<reference evidence="20" key="1">
    <citation type="submission" date="2025-08" db="UniProtKB">
        <authorList>
            <consortium name="RefSeq"/>
        </authorList>
    </citation>
    <scope>IDENTIFICATION</scope>
    <source>
        <tissue evidence="20">Muscle</tissue>
    </source>
</reference>
<dbReference type="InterPro" id="IPR041431">
    <property type="entry name" value="Mvd1_C"/>
</dbReference>
<dbReference type="InterPro" id="IPR029765">
    <property type="entry name" value="Mev_diP_decarb"/>
</dbReference>
<evidence type="ECO:0000256" key="4">
    <source>
        <dbReference type="ARBA" id="ARBA00019335"/>
    </source>
</evidence>
<keyword evidence="8 16" id="KW-0752">Steroid biosynthesis</keyword>
<dbReference type="GeneID" id="106463935"/>
<proteinExistence type="inferred from homology"/>
<protein>
    <recommendedName>
        <fullName evidence="4 15">Diphosphomevalonate decarboxylase</fullName>
        <ecNumber evidence="3 15">4.1.1.33</ecNumber>
    </recommendedName>
</protein>
<accession>A0ABM1BCY2</accession>
<dbReference type="PANTHER" id="PTHR10977">
    <property type="entry name" value="DIPHOSPHOMEVALONATE DECARBOXYLASE"/>
    <property type="match status" value="1"/>
</dbReference>
<dbReference type="PANTHER" id="PTHR10977:SF3">
    <property type="entry name" value="DIPHOSPHOMEVALONATE DECARBOXYLASE"/>
    <property type="match status" value="1"/>
</dbReference>
<dbReference type="InterPro" id="IPR053859">
    <property type="entry name" value="MVD-like_N"/>
</dbReference>
<comment type="pathway">
    <text evidence="16">Steroid biosynthesis; cholesterol biosynthesis.</text>
</comment>
<evidence type="ECO:0000256" key="1">
    <source>
        <dbReference type="ARBA" id="ARBA00003812"/>
    </source>
</evidence>
<dbReference type="Gene3D" id="3.30.70.890">
    <property type="entry name" value="GHMP kinase, C-terminal domain"/>
    <property type="match status" value="1"/>
</dbReference>
<evidence type="ECO:0000256" key="8">
    <source>
        <dbReference type="ARBA" id="ARBA00022955"/>
    </source>
</evidence>
<name>A0ABM1BCY2_LIMPO</name>
<keyword evidence="16" id="KW-0152">Cholesterol biosynthesis</keyword>
<evidence type="ECO:0000256" key="13">
    <source>
        <dbReference type="ARBA" id="ARBA00023239"/>
    </source>
</evidence>
<dbReference type="RefSeq" id="XP_013779477.1">
    <property type="nucleotide sequence ID" value="XM_013924023.1"/>
</dbReference>
<dbReference type="Pfam" id="PF18376">
    <property type="entry name" value="MDD_C"/>
    <property type="match status" value="1"/>
</dbReference>
<keyword evidence="9 16" id="KW-0756">Sterol biosynthesis</keyword>
<dbReference type="SUPFAM" id="SSF55060">
    <property type="entry name" value="GHMP Kinase, C-terminal domain"/>
    <property type="match status" value="1"/>
</dbReference>
<dbReference type="SUPFAM" id="SSF54211">
    <property type="entry name" value="Ribosomal protein S5 domain 2-like"/>
    <property type="match status" value="1"/>
</dbReference>
<evidence type="ECO:0000256" key="5">
    <source>
        <dbReference type="ARBA" id="ARBA00022516"/>
    </source>
</evidence>
<dbReference type="InterPro" id="IPR036554">
    <property type="entry name" value="GHMP_kinase_C_sf"/>
</dbReference>
<comment type="function">
    <text evidence="1 16">Catalyzes the ATP dependent decarboxylation of (R)-5-diphosphomevalonate to form isopentenyl diphosphate (IPP). Functions in the mevalonate (MVA) pathway leading to isopentenyl diphosphate (IPP), a key precursor for the biosynthesis of isoprenoids and sterol synthesis.</text>
</comment>
<keyword evidence="16" id="KW-0153">Cholesterol metabolism</keyword>
<keyword evidence="6 15" id="KW-0547">Nucleotide-binding</keyword>
<evidence type="ECO:0000256" key="2">
    <source>
        <dbReference type="ARBA" id="ARBA00008831"/>
    </source>
</evidence>
<keyword evidence="13 15" id="KW-0456">Lyase</keyword>
<evidence type="ECO:0000313" key="19">
    <source>
        <dbReference type="Proteomes" id="UP000694941"/>
    </source>
</evidence>
<organism evidence="19 20">
    <name type="scientific">Limulus polyphemus</name>
    <name type="common">Atlantic horseshoe crab</name>
    <dbReference type="NCBI Taxonomy" id="6850"/>
    <lineage>
        <taxon>Eukaryota</taxon>
        <taxon>Metazoa</taxon>
        <taxon>Ecdysozoa</taxon>
        <taxon>Arthropoda</taxon>
        <taxon>Chelicerata</taxon>
        <taxon>Merostomata</taxon>
        <taxon>Xiphosura</taxon>
        <taxon>Limulidae</taxon>
        <taxon>Limulus</taxon>
    </lineage>
</organism>
<keyword evidence="7 15" id="KW-0067">ATP-binding</keyword>
<dbReference type="Proteomes" id="UP000694941">
    <property type="component" value="Unplaced"/>
</dbReference>
<evidence type="ECO:0000256" key="14">
    <source>
        <dbReference type="ARBA" id="ARBA00048154"/>
    </source>
</evidence>
<evidence type="ECO:0000313" key="20">
    <source>
        <dbReference type="RefSeq" id="XP_013779477.1"/>
    </source>
</evidence>